<sequence>MAKSPTNPIRLPRYSCIGAKKTAYRDKNPPPSSNIRRRDNIHPTLTFNVRGANELTIRFREVSRQLGRYSRVRQDLSGRLVRDTWARRVQRRADFDFKSDSTSSYLVSSPGEGRRSTINGEDGSIMKQKVTHMMWLIPRDARLESSGTRKWRHLRRDAQLIGLMRAAAVHNT</sequence>
<dbReference type="Proteomes" id="UP000253664">
    <property type="component" value="Unassembled WGS sequence"/>
</dbReference>
<comment type="caution">
    <text evidence="2">The sequence shown here is derived from an EMBL/GenBank/DDBJ whole genome shotgun (WGS) entry which is preliminary data.</text>
</comment>
<dbReference type="EMBL" id="LKCN02000013">
    <property type="protein sequence ID" value="RCI10096.1"/>
    <property type="molecule type" value="Genomic_DNA"/>
</dbReference>
<proteinExistence type="predicted"/>
<accession>A0A367L6N7</accession>
<name>A0A367L6N7_9HYPO</name>
<protein>
    <submittedName>
        <fullName evidence="2">Uncharacterized protein</fullName>
    </submittedName>
</protein>
<reference evidence="2 3" key="1">
    <citation type="journal article" date="2015" name="BMC Genomics">
        <title>Insights from the genome of Ophiocordyceps polyrhachis-furcata to pathogenicity and host specificity in insect fungi.</title>
        <authorList>
            <person name="Wichadakul D."/>
            <person name="Kobmoo N."/>
            <person name="Ingsriswang S."/>
            <person name="Tangphatsornruang S."/>
            <person name="Chantasingh D."/>
            <person name="Luangsa-ard J.J."/>
            <person name="Eurwilaichitr L."/>
        </authorList>
    </citation>
    <scope>NUCLEOTIDE SEQUENCE [LARGE SCALE GENOMIC DNA]</scope>
    <source>
        <strain evidence="2 3">BCC 54312</strain>
    </source>
</reference>
<dbReference type="AlphaFoldDB" id="A0A367L6N7"/>
<keyword evidence="3" id="KW-1185">Reference proteome</keyword>
<evidence type="ECO:0000313" key="3">
    <source>
        <dbReference type="Proteomes" id="UP000253664"/>
    </source>
</evidence>
<evidence type="ECO:0000256" key="1">
    <source>
        <dbReference type="SAM" id="MobiDB-lite"/>
    </source>
</evidence>
<evidence type="ECO:0000313" key="2">
    <source>
        <dbReference type="EMBL" id="RCI10096.1"/>
    </source>
</evidence>
<organism evidence="2 3">
    <name type="scientific">Ophiocordyceps polyrhachis-furcata BCC 54312</name>
    <dbReference type="NCBI Taxonomy" id="1330021"/>
    <lineage>
        <taxon>Eukaryota</taxon>
        <taxon>Fungi</taxon>
        <taxon>Dikarya</taxon>
        <taxon>Ascomycota</taxon>
        <taxon>Pezizomycotina</taxon>
        <taxon>Sordariomycetes</taxon>
        <taxon>Hypocreomycetidae</taxon>
        <taxon>Hypocreales</taxon>
        <taxon>Ophiocordycipitaceae</taxon>
        <taxon>Ophiocordyceps</taxon>
    </lineage>
</organism>
<gene>
    <name evidence="2" type="ORF">L249_8471</name>
</gene>
<feature type="region of interest" description="Disordered" evidence="1">
    <location>
        <begin position="101"/>
        <end position="120"/>
    </location>
</feature>